<dbReference type="PROSITE" id="PS50109">
    <property type="entry name" value="HIS_KIN"/>
    <property type="match status" value="1"/>
</dbReference>
<evidence type="ECO:0000256" key="2">
    <source>
        <dbReference type="ARBA" id="ARBA00012438"/>
    </source>
</evidence>
<keyword evidence="5" id="KW-0418">Kinase</keyword>
<name>A0ABS8NEY1_9BACT</name>
<evidence type="ECO:0000256" key="3">
    <source>
        <dbReference type="ARBA" id="ARBA00022679"/>
    </source>
</evidence>
<dbReference type="Gene3D" id="1.10.287.130">
    <property type="match status" value="1"/>
</dbReference>
<dbReference type="PROSITE" id="PS50110">
    <property type="entry name" value="RESPONSE_REGULATORY"/>
    <property type="match status" value="1"/>
</dbReference>
<comment type="catalytic activity">
    <reaction evidence="1">
        <text>ATP + protein L-histidine = ADP + protein N-phospho-L-histidine.</text>
        <dbReference type="EC" id="2.7.13.3"/>
    </reaction>
</comment>
<dbReference type="InterPro" id="IPR036890">
    <property type="entry name" value="HATPase_C_sf"/>
</dbReference>
<dbReference type="Proteomes" id="UP001430306">
    <property type="component" value="Unassembled WGS sequence"/>
</dbReference>
<dbReference type="RefSeq" id="WP_230272541.1">
    <property type="nucleotide sequence ID" value="NZ_JAJKFW010000014.1"/>
</dbReference>
<dbReference type="InterPro" id="IPR005467">
    <property type="entry name" value="His_kinase_dom"/>
</dbReference>
<sequence>MHVLIVDPDSQLRDVWADRIATESIRVSTSGSEQETQSAISKEPLSAAFVRFPLTYSDSPEAFLDLLRTHCHYLVALTNDDSSVMEDAYEQGFLDCILDPRQDSAIQANIMLAERLNRLEQRLAQAQKLESIGELAAGIAHEINTPIQYVGDNTRFVQDSCVDLIDALSRCSELAHNAGSADVASEIRVLLEETDIDYLMEEVPSAIRQTLEGVDRVANIVRAMKEFAHPGVSEMVPTDLPKSIENTLMVARNEWKYVAELETEFDPEVPLVPCLPGELNQVLLNMVVNAAHAIGDTIRDRPGEKGTIKVSTHLRGTHAEIRIADSGTGIPAEDVEKVFAPFYTTKAAGKGTGQGLAIAQTVIVENHGGRIEVESEVGVGTTFIIQVPLEARREGSTFAAPSMPTAPVCVVHAPQSPIHTEV</sequence>
<evidence type="ECO:0000256" key="8">
    <source>
        <dbReference type="PROSITE-ProRule" id="PRU00169"/>
    </source>
</evidence>
<dbReference type="SUPFAM" id="SSF47384">
    <property type="entry name" value="Homodimeric domain of signal transducing histidine kinase"/>
    <property type="match status" value="1"/>
</dbReference>
<dbReference type="InterPro" id="IPR003594">
    <property type="entry name" value="HATPase_dom"/>
</dbReference>
<keyword evidence="4" id="KW-0547">Nucleotide-binding</keyword>
<dbReference type="InterPro" id="IPR036097">
    <property type="entry name" value="HisK_dim/P_sf"/>
</dbReference>
<dbReference type="Gene3D" id="3.30.565.10">
    <property type="entry name" value="Histidine kinase-like ATPase, C-terminal domain"/>
    <property type="match status" value="1"/>
</dbReference>
<evidence type="ECO:0000256" key="1">
    <source>
        <dbReference type="ARBA" id="ARBA00000085"/>
    </source>
</evidence>
<dbReference type="PRINTS" id="PR00344">
    <property type="entry name" value="BCTRLSENSOR"/>
</dbReference>
<keyword evidence="7" id="KW-0902">Two-component regulatory system</keyword>
<protein>
    <recommendedName>
        <fullName evidence="2">histidine kinase</fullName>
        <ecNumber evidence="2">2.7.13.3</ecNumber>
    </recommendedName>
</protein>
<keyword evidence="12" id="KW-1185">Reference proteome</keyword>
<keyword evidence="6" id="KW-0067">ATP-binding</keyword>
<dbReference type="InterPro" id="IPR001789">
    <property type="entry name" value="Sig_transdc_resp-reg_receiver"/>
</dbReference>
<evidence type="ECO:0000259" key="10">
    <source>
        <dbReference type="PROSITE" id="PS50110"/>
    </source>
</evidence>
<comment type="caution">
    <text evidence="11">The sequence shown here is derived from an EMBL/GenBank/DDBJ whole genome shotgun (WGS) entry which is preliminary data.</text>
</comment>
<evidence type="ECO:0000313" key="12">
    <source>
        <dbReference type="Proteomes" id="UP001430306"/>
    </source>
</evidence>
<evidence type="ECO:0000256" key="7">
    <source>
        <dbReference type="ARBA" id="ARBA00023012"/>
    </source>
</evidence>
<proteinExistence type="predicted"/>
<dbReference type="InterPro" id="IPR004358">
    <property type="entry name" value="Sig_transdc_His_kin-like_C"/>
</dbReference>
<accession>A0ABS8NEY1</accession>
<keyword evidence="3" id="KW-0808">Transferase</keyword>
<dbReference type="SMART" id="SM00387">
    <property type="entry name" value="HATPase_c"/>
    <property type="match status" value="1"/>
</dbReference>
<dbReference type="SUPFAM" id="SSF52172">
    <property type="entry name" value="CheY-like"/>
    <property type="match status" value="1"/>
</dbReference>
<dbReference type="EC" id="2.7.13.3" evidence="2"/>
<dbReference type="PANTHER" id="PTHR43065">
    <property type="entry name" value="SENSOR HISTIDINE KINASE"/>
    <property type="match status" value="1"/>
</dbReference>
<feature type="domain" description="Histidine kinase" evidence="9">
    <location>
        <begin position="138"/>
        <end position="391"/>
    </location>
</feature>
<organism evidence="11 12">
    <name type="scientific">Rhodopirellula halodulae</name>
    <dbReference type="NCBI Taxonomy" id="2894198"/>
    <lineage>
        <taxon>Bacteria</taxon>
        <taxon>Pseudomonadati</taxon>
        <taxon>Planctomycetota</taxon>
        <taxon>Planctomycetia</taxon>
        <taxon>Pirellulales</taxon>
        <taxon>Pirellulaceae</taxon>
        <taxon>Rhodopirellula</taxon>
    </lineage>
</organism>
<dbReference type="PANTHER" id="PTHR43065:SF46">
    <property type="entry name" value="C4-DICARBOXYLATE TRANSPORT SENSOR PROTEIN DCTB"/>
    <property type="match status" value="1"/>
</dbReference>
<dbReference type="Pfam" id="PF02518">
    <property type="entry name" value="HATPase_c"/>
    <property type="match status" value="1"/>
</dbReference>
<evidence type="ECO:0000256" key="5">
    <source>
        <dbReference type="ARBA" id="ARBA00022777"/>
    </source>
</evidence>
<evidence type="ECO:0000313" key="11">
    <source>
        <dbReference type="EMBL" id="MCC9641979.1"/>
    </source>
</evidence>
<evidence type="ECO:0000256" key="6">
    <source>
        <dbReference type="ARBA" id="ARBA00022840"/>
    </source>
</evidence>
<evidence type="ECO:0000259" key="9">
    <source>
        <dbReference type="PROSITE" id="PS50109"/>
    </source>
</evidence>
<dbReference type="InterPro" id="IPR011006">
    <property type="entry name" value="CheY-like_superfamily"/>
</dbReference>
<comment type="caution">
    <text evidence="8">Lacks conserved residue(s) required for the propagation of feature annotation.</text>
</comment>
<evidence type="ECO:0000256" key="4">
    <source>
        <dbReference type="ARBA" id="ARBA00022741"/>
    </source>
</evidence>
<gene>
    <name evidence="11" type="ORF">LOC71_06810</name>
</gene>
<dbReference type="EMBL" id="JAJKFW010000014">
    <property type="protein sequence ID" value="MCC9641979.1"/>
    <property type="molecule type" value="Genomic_DNA"/>
</dbReference>
<dbReference type="SUPFAM" id="SSF55874">
    <property type="entry name" value="ATPase domain of HSP90 chaperone/DNA topoisomerase II/histidine kinase"/>
    <property type="match status" value="1"/>
</dbReference>
<feature type="domain" description="Response regulatory" evidence="10">
    <location>
        <begin position="2"/>
        <end position="114"/>
    </location>
</feature>
<reference evidence="11" key="1">
    <citation type="submission" date="2021-11" db="EMBL/GenBank/DDBJ databases">
        <title>Genome sequence.</title>
        <authorList>
            <person name="Sun Q."/>
        </authorList>
    </citation>
    <scope>NUCLEOTIDE SEQUENCE</scope>
    <source>
        <strain evidence="11">JC740</strain>
    </source>
</reference>